<evidence type="ECO:0000256" key="5">
    <source>
        <dbReference type="ARBA" id="ARBA00023211"/>
    </source>
</evidence>
<dbReference type="InterPro" id="IPR043461">
    <property type="entry name" value="LpxH-like"/>
</dbReference>
<dbReference type="SUPFAM" id="SSF56300">
    <property type="entry name" value="Metallo-dependent phosphatases"/>
    <property type="match status" value="1"/>
</dbReference>
<dbReference type="AlphaFoldDB" id="A0A2Z4FMM5"/>
<evidence type="ECO:0000256" key="1">
    <source>
        <dbReference type="ARBA" id="ARBA00022475"/>
    </source>
</evidence>
<keyword evidence="2" id="KW-0997">Cell inner membrane</keyword>
<dbReference type="GO" id="GO:0016020">
    <property type="term" value="C:membrane"/>
    <property type="evidence" value="ECO:0007669"/>
    <property type="project" value="GOC"/>
</dbReference>
<evidence type="ECO:0000256" key="2">
    <source>
        <dbReference type="ARBA" id="ARBA00022519"/>
    </source>
</evidence>
<dbReference type="InterPro" id="IPR029052">
    <property type="entry name" value="Metallo-depent_PP-like"/>
</dbReference>
<dbReference type="InterPro" id="IPR004843">
    <property type="entry name" value="Calcineurin-like_PHP"/>
</dbReference>
<dbReference type="EMBL" id="CP030032">
    <property type="protein sequence ID" value="AWV90231.1"/>
    <property type="molecule type" value="Genomic_DNA"/>
</dbReference>
<keyword evidence="5" id="KW-0464">Manganese</keyword>
<keyword evidence="3" id="KW-0479">Metal-binding</keyword>
<dbReference type="Gene3D" id="3.60.21.10">
    <property type="match status" value="1"/>
</dbReference>
<dbReference type="KEGG" id="bsed:DN745_13195"/>
<sequence length="297" mass="32593">MLQWCGAARAGPRARSRGLCSGRAGVVCAGSRRFVAKFEDELMKIAVVSDLHLAPDGVNRCTATPAELLHLFETIQASADRVVLAGDLFDLDRPRMLGGWRAQLAQLYREQPELLERMEAFEWLVGNHDAALCRRAVPQERCVLADGLRVLIRHGHQWDMPLKKMPALAPSANFVAGWLQRADLQGAASALGRAPLVFDRMLNRNKKGGRDRLLEGAQALLVEEGWDVVVCGHSHDLRLVAGEHGLFVNTGSVCEGTIDWALIDTDAAAPSVTLMRDGQLHERAEKLAGRWQLLSAT</sequence>
<dbReference type="GO" id="GO:0046872">
    <property type="term" value="F:metal ion binding"/>
    <property type="evidence" value="ECO:0007669"/>
    <property type="project" value="UniProtKB-KW"/>
</dbReference>
<organism evidence="7 8">
    <name type="scientific">Bradymonas sediminis</name>
    <dbReference type="NCBI Taxonomy" id="1548548"/>
    <lineage>
        <taxon>Bacteria</taxon>
        <taxon>Deltaproteobacteria</taxon>
        <taxon>Bradymonadales</taxon>
        <taxon>Bradymonadaceae</taxon>
        <taxon>Bradymonas</taxon>
    </lineage>
</organism>
<keyword evidence="4" id="KW-0472">Membrane</keyword>
<proteinExistence type="predicted"/>
<dbReference type="PANTHER" id="PTHR34990:SF2">
    <property type="entry name" value="BLL8164 PROTEIN"/>
    <property type="match status" value="1"/>
</dbReference>
<dbReference type="OrthoDB" id="9802481at2"/>
<evidence type="ECO:0000313" key="8">
    <source>
        <dbReference type="Proteomes" id="UP000249799"/>
    </source>
</evidence>
<evidence type="ECO:0000256" key="4">
    <source>
        <dbReference type="ARBA" id="ARBA00023136"/>
    </source>
</evidence>
<dbReference type="Pfam" id="PF00149">
    <property type="entry name" value="Metallophos"/>
    <property type="match status" value="1"/>
</dbReference>
<keyword evidence="8" id="KW-1185">Reference proteome</keyword>
<dbReference type="PANTHER" id="PTHR34990">
    <property type="entry name" value="UDP-2,3-DIACYLGLUCOSAMINE HYDROLASE-RELATED"/>
    <property type="match status" value="1"/>
</dbReference>
<dbReference type="GO" id="GO:0008758">
    <property type="term" value="F:UDP-2,3-diacylglucosamine hydrolase activity"/>
    <property type="evidence" value="ECO:0007669"/>
    <property type="project" value="TreeGrafter"/>
</dbReference>
<feature type="domain" description="Calcineurin-like phosphoesterase" evidence="6">
    <location>
        <begin position="43"/>
        <end position="236"/>
    </location>
</feature>
<dbReference type="Proteomes" id="UP000249799">
    <property type="component" value="Chromosome"/>
</dbReference>
<evidence type="ECO:0000259" key="6">
    <source>
        <dbReference type="Pfam" id="PF00149"/>
    </source>
</evidence>
<keyword evidence="1" id="KW-1003">Cell membrane</keyword>
<gene>
    <name evidence="7" type="ORF">DN745_13195</name>
</gene>
<dbReference type="GO" id="GO:0009245">
    <property type="term" value="P:lipid A biosynthetic process"/>
    <property type="evidence" value="ECO:0007669"/>
    <property type="project" value="TreeGrafter"/>
</dbReference>
<reference evidence="7 8" key="1">
    <citation type="submission" date="2018-06" db="EMBL/GenBank/DDBJ databases">
        <title>Lujinxingia sediminis gen. nov. sp. nov., a new facultative anaerobic member of the class Deltaproteobacteria, and proposal of Lujinxingaceae fam. nov.</title>
        <authorList>
            <person name="Guo L.-Y."/>
            <person name="Li C.-M."/>
            <person name="Wang S."/>
            <person name="Du Z.-J."/>
        </authorList>
    </citation>
    <scope>NUCLEOTIDE SEQUENCE [LARGE SCALE GENOMIC DNA]</scope>
    <source>
        <strain evidence="7 8">FA350</strain>
    </source>
</reference>
<evidence type="ECO:0000256" key="3">
    <source>
        <dbReference type="ARBA" id="ARBA00022723"/>
    </source>
</evidence>
<accession>A0A2Z4FMM5</accession>
<evidence type="ECO:0000313" key="7">
    <source>
        <dbReference type="EMBL" id="AWV90231.1"/>
    </source>
</evidence>
<name>A0A2Z4FMM5_9DELT</name>
<protein>
    <recommendedName>
        <fullName evidence="6">Calcineurin-like phosphoesterase domain-containing protein</fullName>
    </recommendedName>
</protein>